<keyword evidence="1" id="KW-0472">Membrane</keyword>
<protein>
    <recommendedName>
        <fullName evidence="6">Prolipoprotein diacylglyceryl transferase</fullName>
    </recommendedName>
</protein>
<dbReference type="OrthoDB" id="1796359at2"/>
<dbReference type="Proteomes" id="UP000297014">
    <property type="component" value="Unassembled WGS sequence"/>
</dbReference>
<name>A0A094WIR5_ALKAL</name>
<evidence type="ECO:0000313" key="3">
    <source>
        <dbReference type="EMBL" id="THG91889.1"/>
    </source>
</evidence>
<evidence type="ECO:0000256" key="1">
    <source>
        <dbReference type="SAM" id="Phobius"/>
    </source>
</evidence>
<accession>A0A094WIR5</accession>
<feature type="transmembrane region" description="Helical" evidence="1">
    <location>
        <begin position="78"/>
        <end position="101"/>
    </location>
</feature>
<sequence length="220" mass="25014">MEEFLIIGSIRLPIKWIFIGGALVVAYLAMNIRLSRLNLDKKPLLDTIFNALLYGFIVWKLSYVLFNPVHAFAYPLGILYFDGGQKGMLLGILMGFIYIYFQSTKQSVGIVTYVNLTFSGWLAGSATYFIYLFHTNYIYYSGQIFLAGWLIVVMLKNKEIDLGKGLSNSLLIYSLGQIFLGYLTHIKPVILGFTNLQIGFILLALLILIVQKRKRGEKNR</sequence>
<keyword evidence="1" id="KW-0812">Transmembrane</keyword>
<proteinExistence type="predicted"/>
<gene>
    <name evidence="3" type="ORF">AJ85_00910</name>
    <name evidence="2" type="ORF">BALCAV_0214555</name>
</gene>
<keyword evidence="1" id="KW-1133">Transmembrane helix</keyword>
<evidence type="ECO:0000313" key="2">
    <source>
        <dbReference type="EMBL" id="KGA96716.1"/>
    </source>
</evidence>
<dbReference type="eggNOG" id="COG0526">
    <property type="taxonomic scope" value="Bacteria"/>
</dbReference>
<feature type="transmembrane region" description="Helical" evidence="1">
    <location>
        <begin position="12"/>
        <end position="32"/>
    </location>
</feature>
<dbReference type="EMBL" id="JALP01000038">
    <property type="protein sequence ID" value="THG91889.1"/>
    <property type="molecule type" value="Genomic_DNA"/>
</dbReference>
<reference evidence="2 4" key="1">
    <citation type="journal article" date="2014" name="Genome Announc.">
        <title>Draft Genome Sequence of Bacillus alcalophilus AV1934, a Classic Alkaliphile Isolated from Human Feces in 1934.</title>
        <authorList>
            <person name="Attie O."/>
            <person name="Jayaprakash A."/>
            <person name="Shah H."/>
            <person name="Paulsen I.T."/>
            <person name="Morino M."/>
            <person name="Takahashi Y."/>
            <person name="Narumi I."/>
            <person name="Sachidanandam R."/>
            <person name="Satoh K."/>
            <person name="Ito M."/>
            <person name="Krulwich T.A."/>
        </authorList>
    </citation>
    <scope>NUCLEOTIDE SEQUENCE [LARGE SCALE GENOMIC DNA]</scope>
    <source>
        <strain evidence="2 4">AV1934</strain>
    </source>
</reference>
<dbReference type="Proteomes" id="UP000002754">
    <property type="component" value="Unassembled WGS sequence"/>
</dbReference>
<evidence type="ECO:0008006" key="6">
    <source>
        <dbReference type="Google" id="ProtNLM"/>
    </source>
</evidence>
<dbReference type="AlphaFoldDB" id="A0A094WIR5"/>
<evidence type="ECO:0000313" key="4">
    <source>
        <dbReference type="Proteomes" id="UP000002754"/>
    </source>
</evidence>
<comment type="caution">
    <text evidence="2">The sequence shown here is derived from an EMBL/GenBank/DDBJ whole genome shotgun (WGS) entry which is preliminary data.</text>
</comment>
<dbReference type="EMBL" id="ALPT02000049">
    <property type="protein sequence ID" value="KGA96716.1"/>
    <property type="molecule type" value="Genomic_DNA"/>
</dbReference>
<feature type="transmembrane region" description="Helical" evidence="1">
    <location>
        <begin position="189"/>
        <end position="210"/>
    </location>
</feature>
<dbReference type="RefSeq" id="WP_004427636.1">
    <property type="nucleotide sequence ID" value="NZ_ALPT02000049.1"/>
</dbReference>
<reference evidence="3 5" key="2">
    <citation type="submission" date="2014-01" db="EMBL/GenBank/DDBJ databases">
        <title>Draft genome sequencing of Bacillus alcalophilus CGMCC 1.3604.</title>
        <authorList>
            <person name="Yang J."/>
            <person name="Diao L."/>
            <person name="Yang S."/>
        </authorList>
    </citation>
    <scope>NUCLEOTIDE SEQUENCE [LARGE SCALE GENOMIC DNA]</scope>
    <source>
        <strain evidence="3 5">CGMCC 1.3604</strain>
    </source>
</reference>
<evidence type="ECO:0000313" key="5">
    <source>
        <dbReference type="Proteomes" id="UP000297014"/>
    </source>
</evidence>
<dbReference type="STRING" id="1218173.BALCAV_0214555"/>
<feature type="transmembrane region" description="Helical" evidence="1">
    <location>
        <begin position="137"/>
        <end position="154"/>
    </location>
</feature>
<organism evidence="2 4">
    <name type="scientific">Alkalihalobacillus alcalophilus ATCC 27647 = CGMCC 1.3604</name>
    <dbReference type="NCBI Taxonomy" id="1218173"/>
    <lineage>
        <taxon>Bacteria</taxon>
        <taxon>Bacillati</taxon>
        <taxon>Bacillota</taxon>
        <taxon>Bacilli</taxon>
        <taxon>Bacillales</taxon>
        <taxon>Bacillaceae</taxon>
        <taxon>Alkalihalobacillus</taxon>
    </lineage>
</organism>
<keyword evidence="4" id="KW-1185">Reference proteome</keyword>
<feature type="transmembrane region" description="Helical" evidence="1">
    <location>
        <begin position="113"/>
        <end position="131"/>
    </location>
</feature>
<feature type="transmembrane region" description="Helical" evidence="1">
    <location>
        <begin position="44"/>
        <end position="66"/>
    </location>
</feature>